<evidence type="ECO:0000256" key="5">
    <source>
        <dbReference type="ARBA" id="ARBA00023242"/>
    </source>
</evidence>
<feature type="domain" description="TF-B3" evidence="6">
    <location>
        <begin position="267"/>
        <end position="360"/>
    </location>
</feature>
<dbReference type="SMART" id="SM01019">
    <property type="entry name" value="B3"/>
    <property type="match status" value="3"/>
</dbReference>
<organism evidence="7 8">
    <name type="scientific">Datura stramonium</name>
    <name type="common">Jimsonweed</name>
    <name type="synonym">Common thornapple</name>
    <dbReference type="NCBI Taxonomy" id="4076"/>
    <lineage>
        <taxon>Eukaryota</taxon>
        <taxon>Viridiplantae</taxon>
        <taxon>Streptophyta</taxon>
        <taxon>Embryophyta</taxon>
        <taxon>Tracheophyta</taxon>
        <taxon>Spermatophyta</taxon>
        <taxon>Magnoliopsida</taxon>
        <taxon>eudicotyledons</taxon>
        <taxon>Gunneridae</taxon>
        <taxon>Pentapetalae</taxon>
        <taxon>asterids</taxon>
        <taxon>lamiids</taxon>
        <taxon>Solanales</taxon>
        <taxon>Solanaceae</taxon>
        <taxon>Solanoideae</taxon>
        <taxon>Datureae</taxon>
        <taxon>Datura</taxon>
    </lineage>
</organism>
<evidence type="ECO:0000256" key="1">
    <source>
        <dbReference type="ARBA" id="ARBA00004123"/>
    </source>
</evidence>
<dbReference type="PANTHER" id="PTHR31674">
    <property type="entry name" value="B3 DOMAIN-CONTAINING PROTEIN REM-LIKE 3-RELATED"/>
    <property type="match status" value="1"/>
</dbReference>
<evidence type="ECO:0000256" key="3">
    <source>
        <dbReference type="ARBA" id="ARBA00023125"/>
    </source>
</evidence>
<comment type="subcellular location">
    <subcellularLocation>
        <location evidence="1">Nucleus</location>
    </subcellularLocation>
</comment>
<protein>
    <recommendedName>
        <fullName evidence="6">TF-B3 domain-containing protein</fullName>
    </recommendedName>
</protein>
<dbReference type="Proteomes" id="UP000823775">
    <property type="component" value="Unassembled WGS sequence"/>
</dbReference>
<evidence type="ECO:0000256" key="2">
    <source>
        <dbReference type="ARBA" id="ARBA00023015"/>
    </source>
</evidence>
<gene>
    <name evidence="7" type="ORF">HAX54_005997</name>
</gene>
<dbReference type="InterPro" id="IPR015300">
    <property type="entry name" value="DNA-bd_pseudobarrel_sf"/>
</dbReference>
<name>A0ABS8RHT6_DATST</name>
<comment type="caution">
    <text evidence="7">The sequence shown here is derived from an EMBL/GenBank/DDBJ whole genome shotgun (WGS) entry which is preliminary data.</text>
</comment>
<dbReference type="SUPFAM" id="SSF101936">
    <property type="entry name" value="DNA-binding pseudobarrel domain"/>
    <property type="match status" value="3"/>
</dbReference>
<evidence type="ECO:0000256" key="4">
    <source>
        <dbReference type="ARBA" id="ARBA00023163"/>
    </source>
</evidence>
<keyword evidence="2" id="KW-0805">Transcription regulation</keyword>
<dbReference type="PANTHER" id="PTHR31674:SF52">
    <property type="entry name" value="B3 DOMAIN-CONTAINING PROTEIN REM15"/>
    <property type="match status" value="1"/>
</dbReference>
<reference evidence="7 8" key="1">
    <citation type="journal article" date="2021" name="BMC Genomics">
        <title>Datura genome reveals duplications of psychoactive alkaloid biosynthetic genes and high mutation rate following tissue culture.</title>
        <authorList>
            <person name="Rajewski A."/>
            <person name="Carter-House D."/>
            <person name="Stajich J."/>
            <person name="Litt A."/>
        </authorList>
    </citation>
    <scope>NUCLEOTIDE SEQUENCE [LARGE SCALE GENOMIC DNA]</scope>
    <source>
        <strain evidence="7">AR-01</strain>
    </source>
</reference>
<keyword evidence="8" id="KW-1185">Reference proteome</keyword>
<dbReference type="CDD" id="cd10017">
    <property type="entry name" value="B3_DNA"/>
    <property type="match status" value="3"/>
</dbReference>
<proteinExistence type="predicted"/>
<dbReference type="Gene3D" id="2.40.330.10">
    <property type="entry name" value="DNA-binding pseudobarrel domain"/>
    <property type="match status" value="3"/>
</dbReference>
<dbReference type="Pfam" id="PF02362">
    <property type="entry name" value="B3"/>
    <property type="match status" value="3"/>
</dbReference>
<keyword evidence="3" id="KW-0238">DNA-binding</keyword>
<dbReference type="InterPro" id="IPR003340">
    <property type="entry name" value="B3_DNA-bd"/>
</dbReference>
<keyword evidence="4" id="KW-0804">Transcription</keyword>
<dbReference type="InterPro" id="IPR039218">
    <property type="entry name" value="REM_fam"/>
</dbReference>
<sequence>MENMNCLMMCVNGYTPCQYIPKHFAYANGLIANKKCGLIIKDEMQRSWNLRISSCKTQVYIGDGCRKFIVIIAERREIDMSRLLLMETPIWKFHVVTDAKLQFRGSFRYLPMAFAKSTGLMNDAVGEGGAVGETIPIGFLKYLKEYGNAYAMLRRASKKWPVKVNGRRLEEGWEEFIKDHDLQVGDILIFRHEGDMEFEVAIFDSSQCVREYQQGVHGREEEKACIVEESSMKLAFKEKPKPNIRTSGKAFSNVDAAYKDVYLSHSHFTCTIRPYSLSKYCLCIPKQFAQENRLYGRKCMITMRDEQRSWTLSVYTNGKNTYIGSGWHEFCTTNCLKEGDRLIFEIVSDGETPIFRFHDLRESPSLQAEVTRKYLDAERMSDKDVRLKTSDVTTPKSQVAASTCADANPHFISTIKPYTVRFPMLYLPMAFAKLNGLLNRRELILVDEKRRTWSVWLGRIDKNHFGIKRGWRQFIKANGVEVGDTYKFELTNNGTIPVVHFHCKYTGK</sequence>
<evidence type="ECO:0000259" key="6">
    <source>
        <dbReference type="PROSITE" id="PS50863"/>
    </source>
</evidence>
<evidence type="ECO:0000313" key="8">
    <source>
        <dbReference type="Proteomes" id="UP000823775"/>
    </source>
</evidence>
<feature type="domain" description="TF-B3" evidence="6">
    <location>
        <begin position="410"/>
        <end position="504"/>
    </location>
</feature>
<keyword evidence="5" id="KW-0539">Nucleus</keyword>
<feature type="domain" description="TF-B3" evidence="6">
    <location>
        <begin position="135"/>
        <end position="206"/>
    </location>
</feature>
<accession>A0ABS8RHT6</accession>
<dbReference type="PROSITE" id="PS50863">
    <property type="entry name" value="B3"/>
    <property type="match status" value="3"/>
</dbReference>
<dbReference type="EMBL" id="JACEIK010000013">
    <property type="protein sequence ID" value="MCD7446389.1"/>
    <property type="molecule type" value="Genomic_DNA"/>
</dbReference>
<evidence type="ECO:0000313" key="7">
    <source>
        <dbReference type="EMBL" id="MCD7446389.1"/>
    </source>
</evidence>